<dbReference type="AlphaFoldDB" id="W7YLN4"/>
<dbReference type="SUPFAM" id="SSF51161">
    <property type="entry name" value="Trimeric LpxA-like enzymes"/>
    <property type="match status" value="1"/>
</dbReference>
<dbReference type="GO" id="GO:0016746">
    <property type="term" value="F:acyltransferase activity"/>
    <property type="evidence" value="ECO:0007669"/>
    <property type="project" value="UniProtKB-KW"/>
</dbReference>
<protein>
    <submittedName>
        <fullName evidence="3">Serine acetyltransferase</fullName>
    </submittedName>
</protein>
<dbReference type="STRING" id="869213.GCA_000517085_00284"/>
<keyword evidence="4" id="KW-1185">Reference proteome</keyword>
<evidence type="ECO:0000256" key="1">
    <source>
        <dbReference type="ARBA" id="ARBA00022679"/>
    </source>
</evidence>
<accession>W7YLN4</accession>
<keyword evidence="1 3" id="KW-0808">Transferase</keyword>
<keyword evidence="2" id="KW-0012">Acyltransferase</keyword>
<name>W7YLN4_9BACT</name>
<dbReference type="RefSeq" id="WP_052342917.1">
    <property type="nucleotide sequence ID" value="NZ_KI912107.1"/>
</dbReference>
<evidence type="ECO:0000313" key="3">
    <source>
        <dbReference type="EMBL" id="GAF03274.1"/>
    </source>
</evidence>
<evidence type="ECO:0000256" key="2">
    <source>
        <dbReference type="ARBA" id="ARBA00023315"/>
    </source>
</evidence>
<reference evidence="3 4" key="1">
    <citation type="journal article" date="2014" name="Genome Announc.">
        <title>Draft Genome Sequence of Cytophaga fermentans JCM 21142T, a Facultative Anaerobe Isolated from Marine Mud.</title>
        <authorList>
            <person name="Starns D."/>
            <person name="Oshima K."/>
            <person name="Suda W."/>
            <person name="Iino T."/>
            <person name="Yuki M."/>
            <person name="Inoue J."/>
            <person name="Kitamura K."/>
            <person name="Iida T."/>
            <person name="Darby A."/>
            <person name="Hattori M."/>
            <person name="Ohkuma M."/>
        </authorList>
    </citation>
    <scope>NUCLEOTIDE SEQUENCE [LARGE SCALE GENOMIC DNA]</scope>
    <source>
        <strain evidence="3 4">JCM 21142</strain>
    </source>
</reference>
<dbReference type="Proteomes" id="UP000019402">
    <property type="component" value="Unassembled WGS sequence"/>
</dbReference>
<dbReference type="PANTHER" id="PTHR42811">
    <property type="entry name" value="SERINE ACETYLTRANSFERASE"/>
    <property type="match status" value="1"/>
</dbReference>
<organism evidence="3 4">
    <name type="scientific">Saccharicrinis fermentans DSM 9555 = JCM 21142</name>
    <dbReference type="NCBI Taxonomy" id="869213"/>
    <lineage>
        <taxon>Bacteria</taxon>
        <taxon>Pseudomonadati</taxon>
        <taxon>Bacteroidota</taxon>
        <taxon>Bacteroidia</taxon>
        <taxon>Marinilabiliales</taxon>
        <taxon>Marinilabiliaceae</taxon>
        <taxon>Saccharicrinis</taxon>
    </lineage>
</organism>
<proteinExistence type="predicted"/>
<dbReference type="CDD" id="cd03354">
    <property type="entry name" value="LbH_SAT"/>
    <property type="match status" value="1"/>
</dbReference>
<comment type="caution">
    <text evidence="3">The sequence shown here is derived from an EMBL/GenBank/DDBJ whole genome shotgun (WGS) entry which is preliminary data.</text>
</comment>
<dbReference type="Gene3D" id="2.160.10.10">
    <property type="entry name" value="Hexapeptide repeat proteins"/>
    <property type="match status" value="1"/>
</dbReference>
<sequence>MRPQEYMLIVFNAIRCFPHLVLFSVHRNKQIIKADMKRALADMEKNYGTYFGLLYLLSLCKEFRNLFYYRTRPFSFLLQFICREQSSLFIQTKSIGEGFTITHGFATAIGAEAIGKNCTVYQQVTIGGTDDGAPVLKDNIKVYAGAVIFGKITIGNNVTIGANATVYMNVPDNSSVLPGTSKVFRWKSKKE</sequence>
<dbReference type="eggNOG" id="COG1045">
    <property type="taxonomic scope" value="Bacteria"/>
</dbReference>
<gene>
    <name evidence="3" type="ORF">JCM21142_41941</name>
</gene>
<dbReference type="InterPro" id="IPR011004">
    <property type="entry name" value="Trimer_LpxA-like_sf"/>
</dbReference>
<dbReference type="InterPro" id="IPR045304">
    <property type="entry name" value="LbH_SAT"/>
</dbReference>
<evidence type="ECO:0000313" key="4">
    <source>
        <dbReference type="Proteomes" id="UP000019402"/>
    </source>
</evidence>
<dbReference type="EMBL" id="BAMD01000020">
    <property type="protein sequence ID" value="GAF03274.1"/>
    <property type="molecule type" value="Genomic_DNA"/>
</dbReference>